<organism evidence="1 2">
    <name type="scientific">Tigheibacillus halophilus</name>
    <dbReference type="NCBI Taxonomy" id="361280"/>
    <lineage>
        <taxon>Bacteria</taxon>
        <taxon>Bacillati</taxon>
        <taxon>Bacillota</taxon>
        <taxon>Bacilli</taxon>
        <taxon>Bacillales</taxon>
        <taxon>Bacillaceae</taxon>
        <taxon>Tigheibacillus</taxon>
    </lineage>
</organism>
<evidence type="ECO:0000313" key="1">
    <source>
        <dbReference type="EMBL" id="MDY0395421.1"/>
    </source>
</evidence>
<dbReference type="RefSeq" id="WP_390356395.1">
    <property type="nucleotide sequence ID" value="NZ_JBHUIZ010000012.1"/>
</dbReference>
<dbReference type="Pfam" id="PF03864">
    <property type="entry name" value="Phage_cap_E"/>
    <property type="match status" value="1"/>
</dbReference>
<accession>A0ABU5C7V4</accession>
<dbReference type="InterPro" id="IPR053738">
    <property type="entry name" value="Lambda_capsid_assembly"/>
</dbReference>
<sequence>MPLRLPEFQQPQLTGYVQNVPPVRGYLLEQFMPEDPVYDINFAYNVISGKYGTAASITGWNASAPLRDTKEIEKAFGQVAKVQHGFRLDETQLIQYNRPRSDEEANMVIEQIYQSTDDLSQGVDDIEEYMRAQAIYTGKLKYDDDENDIHIDVDFGIPTENKVTATTPWSEEGATPLTDIQVAVKQYKDKNQRRKPNVMHMTGATEANLLQNEQIRTQIYGKDSGQRLLTKADIQNVFSALGLPPYQVNDDVIVVEDEEKQLLEDDRVVLIGDDLGKTMIGPTVENNYAPGKFAVPTVKTNPPEESVVVGEAVFPALKRPQSIVILSV</sequence>
<dbReference type="InterPro" id="IPR005564">
    <property type="entry name" value="Major_capsid_GpE"/>
</dbReference>
<name>A0ABU5C7V4_9BACI</name>
<dbReference type="EMBL" id="JAWDIP010000003">
    <property type="protein sequence ID" value="MDY0395421.1"/>
    <property type="molecule type" value="Genomic_DNA"/>
</dbReference>
<reference evidence="1 2" key="1">
    <citation type="submission" date="2023-10" db="EMBL/GenBank/DDBJ databases">
        <title>Virgibacillus halophilus 5B73C genome.</title>
        <authorList>
            <person name="Miliotis G."/>
            <person name="Sengupta P."/>
            <person name="Hameed A."/>
            <person name="Chuvochina M."/>
            <person name="Mcdonagh F."/>
            <person name="Simpson A.C."/>
            <person name="Singh N.K."/>
            <person name="Rekha P.D."/>
            <person name="Raman K."/>
            <person name="Hugenholtz P."/>
            <person name="Venkateswaran K."/>
        </authorList>
    </citation>
    <scope>NUCLEOTIDE SEQUENCE [LARGE SCALE GENOMIC DNA]</scope>
    <source>
        <strain evidence="1 2">5B73C</strain>
    </source>
</reference>
<protein>
    <submittedName>
        <fullName evidence="1">Major capsid protein</fullName>
    </submittedName>
</protein>
<dbReference type="Proteomes" id="UP001281447">
    <property type="component" value="Unassembled WGS sequence"/>
</dbReference>
<dbReference type="Gene3D" id="3.90.1690.10">
    <property type="entry name" value="phage-related protein like domain"/>
    <property type="match status" value="1"/>
</dbReference>
<gene>
    <name evidence="1" type="ORF">RWE15_14470</name>
</gene>
<keyword evidence="2" id="KW-1185">Reference proteome</keyword>
<evidence type="ECO:0000313" key="2">
    <source>
        <dbReference type="Proteomes" id="UP001281447"/>
    </source>
</evidence>
<comment type="caution">
    <text evidence="1">The sequence shown here is derived from an EMBL/GenBank/DDBJ whole genome shotgun (WGS) entry which is preliminary data.</text>
</comment>
<proteinExistence type="predicted"/>